<dbReference type="Proteomes" id="UP000037751">
    <property type="component" value="Unassembled WGS sequence"/>
</dbReference>
<keyword evidence="1" id="KW-0689">Ribosomal protein</keyword>
<evidence type="ECO:0000313" key="4">
    <source>
        <dbReference type="Proteomes" id="UP000037751"/>
    </source>
</evidence>
<dbReference type="OrthoDB" id="359154at2759"/>
<evidence type="ECO:0000313" key="3">
    <source>
        <dbReference type="EMBL" id="KOS14033.1"/>
    </source>
</evidence>
<name>A0A0M9VP46_9BASI</name>
<comment type="caution">
    <text evidence="3">The sequence shown here is derived from an EMBL/GenBank/DDBJ whole genome shotgun (WGS) entry which is preliminary data.</text>
</comment>
<proteinExistence type="predicted"/>
<reference evidence="3 4" key="1">
    <citation type="submission" date="2015-07" db="EMBL/GenBank/DDBJ databases">
        <title>Draft Genome Sequence of Malassezia furfur CBS1878 and Malassezia pachydermatis CBS1879.</title>
        <authorList>
            <person name="Triana S."/>
            <person name="Ohm R."/>
            <person name="Gonzalez A."/>
            <person name="DeCock H."/>
            <person name="Restrepo S."/>
            <person name="Celis A."/>
        </authorList>
    </citation>
    <scope>NUCLEOTIDE SEQUENCE [LARGE SCALE GENOMIC DNA]</scope>
    <source>
        <strain evidence="3 4">CBS 1879</strain>
    </source>
</reference>
<dbReference type="GO" id="GO:0003723">
    <property type="term" value="F:RNA binding"/>
    <property type="evidence" value="ECO:0007669"/>
    <property type="project" value="InterPro"/>
</dbReference>
<dbReference type="GO" id="GO:1990904">
    <property type="term" value="C:ribonucleoprotein complex"/>
    <property type="evidence" value="ECO:0007669"/>
    <property type="project" value="UniProtKB-KW"/>
</dbReference>
<accession>A0A0M9VP46</accession>
<protein>
    <submittedName>
        <fullName evidence="3">Uncharacterized protein</fullName>
    </submittedName>
</protein>
<dbReference type="RefSeq" id="XP_017991665.1">
    <property type="nucleotide sequence ID" value="XM_018138334.1"/>
</dbReference>
<dbReference type="EMBL" id="LGAV01000004">
    <property type="protein sequence ID" value="KOS14033.1"/>
    <property type="molecule type" value="Genomic_DNA"/>
</dbReference>
<dbReference type="STRING" id="77020.A0A0M9VP46"/>
<dbReference type="AlphaFoldDB" id="A0A0M9VP46"/>
<evidence type="ECO:0000256" key="1">
    <source>
        <dbReference type="ARBA" id="ARBA00022980"/>
    </source>
</evidence>
<organism evidence="3 4">
    <name type="scientific">Malassezia pachydermatis</name>
    <dbReference type="NCBI Taxonomy" id="77020"/>
    <lineage>
        <taxon>Eukaryota</taxon>
        <taxon>Fungi</taxon>
        <taxon>Dikarya</taxon>
        <taxon>Basidiomycota</taxon>
        <taxon>Ustilaginomycotina</taxon>
        <taxon>Malasseziomycetes</taxon>
        <taxon>Malasseziales</taxon>
        <taxon>Malasseziaceae</taxon>
        <taxon>Malassezia</taxon>
    </lineage>
</organism>
<sequence>MSGSMTNRRVLRSLDHMWQGTNNKFIRKLRPTQAQTTPAYVPPKDRIAFWNIVPGDVVKLRTGAVGHDEQGKQIRGEGIVTSIDRTTNRVWLRDPDEHRKLAPKNIKHTVPRLVDPEAGEEKGYSGNVTSVPRPVHYSKLMLKVPDTEMYASRIVRSKPFYDRTKGMFVWKRFAIVKATDEESLRSGQALKKIEVPWPKTPERPRTFNATHADGRTVEEETWVPWVPEDPVLLPARKPRSTPAGEEQAAIRRAVWEAQLAKKQAAVALATQAVPAGAKTYAGFSMRESIRPPPVAQAPKVSEIIDLERQRLAAFVQNPETQSHVSQGGQIFAAQDYLTIAPLTGPAAGGEWGALEEASAGVQRDARGQLTSRPGQADVHAMPIELLMGGDLANERGLKWRMRRWKQNQALQQVEKVVKDQETQELLKELDVLRV</sequence>
<keyword evidence="4" id="KW-1185">Reference proteome</keyword>
<evidence type="ECO:0000256" key="2">
    <source>
        <dbReference type="ARBA" id="ARBA00023274"/>
    </source>
</evidence>
<dbReference type="VEuPathDB" id="FungiDB:Malapachy_3875"/>
<keyword evidence="2" id="KW-0687">Ribonucleoprotein</keyword>
<dbReference type="InterPro" id="IPR041988">
    <property type="entry name" value="Ribosomal_uL24_KOW"/>
</dbReference>
<dbReference type="GO" id="GO:0005840">
    <property type="term" value="C:ribosome"/>
    <property type="evidence" value="ECO:0007669"/>
    <property type="project" value="UniProtKB-KW"/>
</dbReference>
<dbReference type="CDD" id="cd06089">
    <property type="entry name" value="KOW_RPL26"/>
    <property type="match status" value="1"/>
</dbReference>
<dbReference type="GeneID" id="28730210"/>
<gene>
    <name evidence="3" type="ORF">Malapachy_3875</name>
</gene>